<dbReference type="InterPro" id="IPR013602">
    <property type="entry name" value="Dynein_heavy_linker"/>
</dbReference>
<dbReference type="PANTHER" id="PTHR22878">
    <property type="entry name" value="DYNEIN HEAVY CHAIN 6, AXONEMAL-LIKE-RELATED"/>
    <property type="match status" value="1"/>
</dbReference>
<protein>
    <submittedName>
        <fullName evidence="2">Dynein axonemal heavy chain 10</fullName>
    </submittedName>
</protein>
<keyword evidence="3" id="KW-1185">Reference proteome</keyword>
<dbReference type="PANTHER" id="PTHR22878:SF63">
    <property type="entry name" value="DYNEIN AXONEMAL HEAVY CHAIN 10"/>
    <property type="match status" value="1"/>
</dbReference>
<comment type="caution">
    <text evidence="2">The sequence shown here is derived from an EMBL/GenBank/DDBJ whole genome shotgun (WGS) entry which is preliminary data.</text>
</comment>
<sequence>MRGIEQHAVEWKQVLGNFLLVDIVKEMNEFKELIEQYRDKIELIITGLERFTMIMQAISDIKKMAIQAEVQYVSYQETFKTLRAHGIVFSETDEKMSYELQTDWESLYLGALYRASTIITTREKFAEMIEDQMIEFDDELVQFVEDFQNNGPGSVKDDLDLGLQKMIKYGKLIEKHDEKRRNLVNSQILFDLDPGDYSKFLKVKEDYEGMEKLYALYKDQKNARSEWAQTLWVNLNPQQLLDGMDHFIRQFQRFPKAVKKLDVGQTLEINMRNFKNSVPLFVELKNEAMRERHWIDLMTKTGKYFDMKPDRCANN</sequence>
<evidence type="ECO:0000313" key="3">
    <source>
        <dbReference type="Proteomes" id="UP001607302"/>
    </source>
</evidence>
<accession>A0ABD2AK22</accession>
<dbReference type="AlphaFoldDB" id="A0ABD2AK22"/>
<proteinExistence type="predicted"/>
<reference evidence="2 3" key="1">
    <citation type="journal article" date="2024" name="Ann. Entomol. Soc. Am.">
        <title>Genomic analyses of the southern and eastern yellowjacket wasps (Hymenoptera: Vespidae) reveal evolutionary signatures of social life.</title>
        <authorList>
            <person name="Catto M.A."/>
            <person name="Caine P.B."/>
            <person name="Orr S.E."/>
            <person name="Hunt B.G."/>
            <person name="Goodisman M.A.D."/>
        </authorList>
    </citation>
    <scope>NUCLEOTIDE SEQUENCE [LARGE SCALE GENOMIC DNA]</scope>
    <source>
        <strain evidence="2">233</strain>
        <tissue evidence="2">Head and thorax</tissue>
    </source>
</reference>
<dbReference type="Pfam" id="PF08393">
    <property type="entry name" value="DHC_N2"/>
    <property type="match status" value="1"/>
</dbReference>
<feature type="domain" description="Dynein heavy chain linker" evidence="1">
    <location>
        <begin position="202"/>
        <end position="306"/>
    </location>
</feature>
<dbReference type="InterPro" id="IPR026983">
    <property type="entry name" value="DHC"/>
</dbReference>
<name>A0ABD2AK22_VESSQ</name>
<gene>
    <name evidence="2" type="ORF">V1478_010007</name>
</gene>
<dbReference type="EMBL" id="JAUDFV010000144">
    <property type="protein sequence ID" value="KAL2720961.1"/>
    <property type="molecule type" value="Genomic_DNA"/>
</dbReference>
<evidence type="ECO:0000259" key="1">
    <source>
        <dbReference type="Pfam" id="PF08393"/>
    </source>
</evidence>
<evidence type="ECO:0000313" key="2">
    <source>
        <dbReference type="EMBL" id="KAL2720961.1"/>
    </source>
</evidence>
<dbReference type="Proteomes" id="UP001607302">
    <property type="component" value="Unassembled WGS sequence"/>
</dbReference>
<organism evidence="2 3">
    <name type="scientific">Vespula squamosa</name>
    <name type="common">Southern yellow jacket</name>
    <name type="synonym">Wasp</name>
    <dbReference type="NCBI Taxonomy" id="30214"/>
    <lineage>
        <taxon>Eukaryota</taxon>
        <taxon>Metazoa</taxon>
        <taxon>Ecdysozoa</taxon>
        <taxon>Arthropoda</taxon>
        <taxon>Hexapoda</taxon>
        <taxon>Insecta</taxon>
        <taxon>Pterygota</taxon>
        <taxon>Neoptera</taxon>
        <taxon>Endopterygota</taxon>
        <taxon>Hymenoptera</taxon>
        <taxon>Apocrita</taxon>
        <taxon>Aculeata</taxon>
        <taxon>Vespoidea</taxon>
        <taxon>Vespidae</taxon>
        <taxon>Vespinae</taxon>
        <taxon>Vespula</taxon>
    </lineage>
</organism>